<dbReference type="GeneID" id="64661654"/>
<proteinExistence type="predicted"/>
<dbReference type="Proteomes" id="UP001195769">
    <property type="component" value="Unassembled WGS sequence"/>
</dbReference>
<evidence type="ECO:0000313" key="2">
    <source>
        <dbReference type="EMBL" id="KAG1898396.1"/>
    </source>
</evidence>
<dbReference type="EMBL" id="JABBWK010000039">
    <property type="protein sequence ID" value="KAG1898396.1"/>
    <property type="molecule type" value="Genomic_DNA"/>
</dbReference>
<accession>A0AAD4E351</accession>
<gene>
    <name evidence="2" type="ORF">F5891DRAFT_1190765</name>
</gene>
<organism evidence="2 3">
    <name type="scientific">Suillus fuscotomentosus</name>
    <dbReference type="NCBI Taxonomy" id="1912939"/>
    <lineage>
        <taxon>Eukaryota</taxon>
        <taxon>Fungi</taxon>
        <taxon>Dikarya</taxon>
        <taxon>Basidiomycota</taxon>
        <taxon>Agaricomycotina</taxon>
        <taxon>Agaricomycetes</taxon>
        <taxon>Agaricomycetidae</taxon>
        <taxon>Boletales</taxon>
        <taxon>Suillineae</taxon>
        <taxon>Suillaceae</taxon>
        <taxon>Suillus</taxon>
    </lineage>
</organism>
<reference evidence="2" key="1">
    <citation type="journal article" date="2020" name="New Phytol.">
        <title>Comparative genomics reveals dynamic genome evolution in host specialist ectomycorrhizal fungi.</title>
        <authorList>
            <person name="Lofgren L.A."/>
            <person name="Nguyen N.H."/>
            <person name="Vilgalys R."/>
            <person name="Ruytinx J."/>
            <person name="Liao H.L."/>
            <person name="Branco S."/>
            <person name="Kuo A."/>
            <person name="LaButti K."/>
            <person name="Lipzen A."/>
            <person name="Andreopoulos W."/>
            <person name="Pangilinan J."/>
            <person name="Riley R."/>
            <person name="Hundley H."/>
            <person name="Na H."/>
            <person name="Barry K."/>
            <person name="Grigoriev I.V."/>
            <person name="Stajich J.E."/>
            <person name="Kennedy P.G."/>
        </authorList>
    </citation>
    <scope>NUCLEOTIDE SEQUENCE</scope>
    <source>
        <strain evidence="2">FC203</strain>
    </source>
</reference>
<dbReference type="RefSeq" id="XP_041223972.1">
    <property type="nucleotide sequence ID" value="XM_041367356.1"/>
</dbReference>
<evidence type="ECO:0000313" key="3">
    <source>
        <dbReference type="Proteomes" id="UP001195769"/>
    </source>
</evidence>
<protein>
    <submittedName>
        <fullName evidence="2">Uncharacterized protein</fullName>
    </submittedName>
</protein>
<feature type="region of interest" description="Disordered" evidence="1">
    <location>
        <begin position="1"/>
        <end position="27"/>
    </location>
</feature>
<keyword evidence="3" id="KW-1185">Reference proteome</keyword>
<sequence length="319" mass="35423">MTTTNSSPLDTPELASHVLDSDTTDTKDYEADLEDNQEKYIDQDSLPGAPNPESIVWPIEGIPSPLPDPSEQLWRSVRKTPKPATLPIAPTPTKPSAIAPIILPALFKNLQTTPPTTIQAPQSRKMSNNVAPGWFHSKPDENAQNFLKEADRYITLNDLKTEVAKIIVFSTLLSAGSVADLWWTKLDSMKKTMWAGVQIVFNDRWPAITIAEKTGLDYQHEMLALRIDEEDLGMQVTVAGVQTWAHLQFYVKLQQLVAEAGASETAGLVYQVRENLPSVIKELTTPGLADWTKFLDEIKGIDTNKLHEKAEVVQKKKAS</sequence>
<evidence type="ECO:0000256" key="1">
    <source>
        <dbReference type="SAM" id="MobiDB-lite"/>
    </source>
</evidence>
<comment type="caution">
    <text evidence="2">The sequence shown here is derived from an EMBL/GenBank/DDBJ whole genome shotgun (WGS) entry which is preliminary data.</text>
</comment>
<name>A0AAD4E351_9AGAM</name>
<dbReference type="AlphaFoldDB" id="A0AAD4E351"/>